<name>A0A9W4RIN1_9PEZI</name>
<reference evidence="1" key="1">
    <citation type="submission" date="2022-08" db="EMBL/GenBank/DDBJ databases">
        <authorList>
            <person name="Giroux E."/>
            <person name="Giroux E."/>
        </authorList>
    </citation>
    <scope>NUCLEOTIDE SEQUENCE</scope>
    <source>
        <strain evidence="1">H1091258</strain>
    </source>
</reference>
<accession>A0A9W4RIN1</accession>
<dbReference type="EMBL" id="CAMGZC010000039">
    <property type="protein sequence ID" value="CAI0642070.1"/>
    <property type="molecule type" value="Genomic_DNA"/>
</dbReference>
<comment type="caution">
    <text evidence="1">The sequence shown here is derived from an EMBL/GenBank/DDBJ whole genome shotgun (WGS) entry which is preliminary data.</text>
</comment>
<protein>
    <submittedName>
        <fullName evidence="1">Uncharacterized protein</fullName>
    </submittedName>
</protein>
<organism evidence="1 2">
    <name type="scientific">Colletotrichum noveboracense</name>
    <dbReference type="NCBI Taxonomy" id="2664923"/>
    <lineage>
        <taxon>Eukaryota</taxon>
        <taxon>Fungi</taxon>
        <taxon>Dikarya</taxon>
        <taxon>Ascomycota</taxon>
        <taxon>Pezizomycotina</taxon>
        <taxon>Sordariomycetes</taxon>
        <taxon>Hypocreomycetidae</taxon>
        <taxon>Glomerellales</taxon>
        <taxon>Glomerellaceae</taxon>
        <taxon>Colletotrichum</taxon>
        <taxon>Colletotrichum gloeosporioides species complex</taxon>
    </lineage>
</organism>
<proteinExistence type="predicted"/>
<sequence length="495" mass="55722">MLGPWSRFEEVDTWKYCANEMLSYISLYAKTGSTPMMVATQKISPRLDPVLGKVLGVCAAHETLSESHGHLVDQLLDRELQDLVNTSTLASDYDMTGQRRDLCSIMREKVARLQALIMYQIIQRFSNKTGDAQKAMTQEALFVSWTRELELQVQLLQQLQSSYGMYDMASAYYTDHTELLEATYRTIIMSYEVRAVYWVLNHKICPVWQDLFAIVVPKSLSGRDKLLYPEYVIEWEKGLIPVVSKDDERLQNLIVAACKGVDAFSSSTFYSKTSLLTSNTMAITELVFLPLKDDEDLKARFYEELPGLMQPNFDVPGGPDTAAVARILESNPEDADDQRGYVGVISWDRLDTIKAFLATPNFATFKSSLLKFVEAPPVLQFFEETVGATPRETLQNSTHLFVIKATGAEAEVENSKIKWNKLVAAFQGIEGNETLSHCGDGREVHEGQFAGFSGWKSITALNDALRDVQVQEHLKDLRNSGAQVSTFILELKQII</sequence>
<gene>
    <name evidence="1" type="ORF">CGXH109_LOCUS10642</name>
</gene>
<evidence type="ECO:0000313" key="2">
    <source>
        <dbReference type="Proteomes" id="UP001152533"/>
    </source>
</evidence>
<keyword evidence="2" id="KW-1185">Reference proteome</keyword>
<dbReference type="AlphaFoldDB" id="A0A9W4RIN1"/>
<dbReference type="Proteomes" id="UP001152533">
    <property type="component" value="Unassembled WGS sequence"/>
</dbReference>
<evidence type="ECO:0000313" key="1">
    <source>
        <dbReference type="EMBL" id="CAI0642070.1"/>
    </source>
</evidence>